<evidence type="ECO:0000256" key="2">
    <source>
        <dbReference type="ARBA" id="ARBA00001946"/>
    </source>
</evidence>
<keyword evidence="6" id="KW-0547">Nucleotide-binding</keyword>
<dbReference type="InterPro" id="IPR036097">
    <property type="entry name" value="HisK_dim/P_sf"/>
</dbReference>
<evidence type="ECO:0000256" key="12">
    <source>
        <dbReference type="PROSITE-ProRule" id="PRU00169"/>
    </source>
</evidence>
<feature type="domain" description="Histidine kinase" evidence="13">
    <location>
        <begin position="873"/>
        <end position="1094"/>
    </location>
</feature>
<evidence type="ECO:0000259" key="13">
    <source>
        <dbReference type="PROSITE" id="PS50109"/>
    </source>
</evidence>
<dbReference type="SUPFAM" id="SSF47384">
    <property type="entry name" value="Homodimeric domain of signal transducing histidine kinase"/>
    <property type="match status" value="1"/>
</dbReference>
<evidence type="ECO:0000256" key="10">
    <source>
        <dbReference type="ARBA" id="ARBA00064003"/>
    </source>
</evidence>
<dbReference type="Pfam" id="PF07494">
    <property type="entry name" value="Reg_prop"/>
    <property type="match status" value="1"/>
</dbReference>
<evidence type="ECO:0000256" key="7">
    <source>
        <dbReference type="ARBA" id="ARBA00022777"/>
    </source>
</evidence>
<dbReference type="InterPro" id="IPR011123">
    <property type="entry name" value="Y_Y_Y"/>
</dbReference>
<evidence type="ECO:0000256" key="5">
    <source>
        <dbReference type="ARBA" id="ARBA00022679"/>
    </source>
</evidence>
<dbReference type="FunFam" id="3.30.70.270:FF:000001">
    <property type="entry name" value="Diguanylate cyclase domain protein"/>
    <property type="match status" value="1"/>
</dbReference>
<comment type="caution">
    <text evidence="16">The sequence shown here is derived from an EMBL/GenBank/DDBJ whole genome shotgun (WGS) entry which is preliminary data.</text>
</comment>
<dbReference type="InterPro" id="IPR003661">
    <property type="entry name" value="HisK_dim/P_dom"/>
</dbReference>
<keyword evidence="5" id="KW-0808">Transferase</keyword>
<keyword evidence="4 12" id="KW-0597">Phosphoprotein</keyword>
<feature type="domain" description="Response regulatory" evidence="14">
    <location>
        <begin position="1356"/>
        <end position="1472"/>
    </location>
</feature>
<dbReference type="FunFam" id="3.30.565.10:FF:000010">
    <property type="entry name" value="Sensor histidine kinase RcsC"/>
    <property type="match status" value="1"/>
</dbReference>
<sequence length="1667" mass="185430">MMPFVTLALRTLKITGQLFFVLFMGLALVIPRAYAAPALNFVNLNIEGLSPVFDMIQDHQGFIWLATNEGLSRYDGYQSRHFQHQTKLPGSLPDDLVNTVFEDQQKRLWIGTNAGLGLFEAKTNSFTSPEQGGTQQNRQIRQIVADGKSGLWLATRQGLQHFDPDTETFRIYRHDPAQADSLANDNVDNLALDQQGGLWLATWPEGIDYLPEGSTQFQHYHINTPDNTPQSKNIRALLVDSRQRLWLGSEADVFVWKPGQPWIQKKPLPTPGVSGNFRVHQFVEDSSGIIWAATTVGLLRWDETLQQFAHYQHQRNDPYSLADNHVLSLLMDRSGALVISMSKGISRVDLSLRGFEHLIPSALQGGNENTENSVQTLAPAESGQLWLGSRSSLLLVDLKIRRIVNNLDTHHQKDKWLNHMIYSLYQQPKGPLWIGTNNGLLRYDSRQSHFQTISLGDAACNYINKIVPGGDRTLWLGTGCGLIEYDQTAGVLRKFQHDPLDPHSLANNSVSIIVLDRSNKIWVSGGTISGGGLGVLDPATGKFHYYRFNPDDPASLSSNSIADIKEDPQGSVWLATASGLNQALVAADGSISFRHYHNSTALDLENIKAINIDKAGKIWFNTPGKLEQFDPITQQFSEYHLAEGYYSTDSDNQTTLIDADGSLYFNNVNGLTIVSPEHIQSNQIAPPVAITDIRVFNRSLADGVDSDAVKLEGSITEPRALRLSWYASVFSLHFSALHFSDPQRNQYAYQLEGFDRDWVVTDSSKRMATYTNLDPGHYLFRVKASNNNGIWNETGVSLPITIIPPYWQTLWFRTIVIGTVLGLLIVVYFLRIRQLHLIQARLENQVAQRTEELQSMTQQALAAVEIKSAFLANMSHEIRTPMNAIMGMIYATLQTDLTANQRNYLNKINTSSKWLLGILNDILDFSKLEAGKLKLERTEFSFDTVMQYLADVTSPMLADKSLTLNFELDPNVPSTLIGDPLRLGQILLNLLGNAIKFTEQGSVSLHVQLQASDAQEVSLRFSVIDTGIGLSEEQQSKLFSAFNQADDSTTRQYGGTGLGLSISKDLVDAMGGTINVDSRLGLGSTFYFTVTLGVQVESKSGPLPLQAGAPDKYPTLKNAYVLFVEDDVTISEMIPDILGYEGIRVDLASNGVEAIAMIGKNDYAAVLMDCQMPMMDGFEASRIIRADPRFTDLPIIAMTGNVMDQDQERCFASGMNDHISKPVDWGQFFQTLARWVKPVDAQSVSTLSALQNSDAESNLVQIPVQALSVAPLPAESRTHRQLIAELNVLLANDGFINDELLTQLKRFFPDDQQAEYMSLTQCIIDTDYPKAKAILNTLGGFLNEATETSNQDRRPTILIVDDTRVNLEVLALLLNQDYQVKVAGNGQRALDIAERSLNLDLVLLDVRMPEMDGYEVCQRLKENPLTLSIPVIFVTAAFDQESEIHGLQLGAVDYISKPISPAITLLRVHNHMLIKQHKKELKRIAHYDALTGIPNRVLLADRMKQAIAHTKREQKILAVCYLDLDGFKPINDTFGHQTGDHVLIEIARRIGSTLREGDTVARLGGDEFVVLLPELNHEEECIVTLKRIHETIAQPVVFQEQSISIGASIGVSIYPGDDSDPEALLRYADQAMYAAKKMGKNRYHLFGSTRDHMTSKVVSINVAKPIG</sequence>
<dbReference type="CDD" id="cd16922">
    <property type="entry name" value="HATPase_EvgS-ArcB-TorS-like"/>
    <property type="match status" value="1"/>
</dbReference>
<feature type="domain" description="Response regulatory" evidence="14">
    <location>
        <begin position="1120"/>
        <end position="1236"/>
    </location>
</feature>
<protein>
    <recommendedName>
        <fullName evidence="11">Sensory/regulatory protein RpfC</fullName>
        <ecNumber evidence="3">2.7.13.3</ecNumber>
    </recommendedName>
</protein>
<accession>A0AA43Q7H2</accession>
<evidence type="ECO:0000256" key="6">
    <source>
        <dbReference type="ARBA" id="ARBA00022741"/>
    </source>
</evidence>
<evidence type="ECO:0000256" key="3">
    <source>
        <dbReference type="ARBA" id="ARBA00012438"/>
    </source>
</evidence>
<dbReference type="PROSITE" id="PS50109">
    <property type="entry name" value="HIS_KIN"/>
    <property type="match status" value="1"/>
</dbReference>
<dbReference type="Gene3D" id="3.40.50.2300">
    <property type="match status" value="2"/>
</dbReference>
<dbReference type="PANTHER" id="PTHR43547:SF2">
    <property type="entry name" value="HYBRID SIGNAL TRANSDUCTION HISTIDINE KINASE C"/>
    <property type="match status" value="1"/>
</dbReference>
<dbReference type="InterPro" id="IPR013783">
    <property type="entry name" value="Ig-like_fold"/>
</dbReference>
<proteinExistence type="predicted"/>
<dbReference type="FunFam" id="2.60.40.10:FF:000791">
    <property type="entry name" value="Two-component system sensor histidine kinase/response regulator"/>
    <property type="match status" value="1"/>
</dbReference>
<dbReference type="InterPro" id="IPR029787">
    <property type="entry name" value="Nucleotide_cyclase"/>
</dbReference>
<dbReference type="CDD" id="cd00082">
    <property type="entry name" value="HisKA"/>
    <property type="match status" value="1"/>
</dbReference>
<dbReference type="PANTHER" id="PTHR43547">
    <property type="entry name" value="TWO-COMPONENT HISTIDINE KINASE"/>
    <property type="match status" value="1"/>
</dbReference>
<evidence type="ECO:0000256" key="4">
    <source>
        <dbReference type="ARBA" id="ARBA00022553"/>
    </source>
</evidence>
<dbReference type="SUPFAM" id="SSF63829">
    <property type="entry name" value="Calcium-dependent phosphotriesterase"/>
    <property type="match status" value="3"/>
</dbReference>
<feature type="modified residue" description="4-aspartylphosphate" evidence="12">
    <location>
        <position position="1405"/>
    </location>
</feature>
<dbReference type="Pfam" id="PF00512">
    <property type="entry name" value="HisKA"/>
    <property type="match status" value="1"/>
</dbReference>
<dbReference type="GO" id="GO:0005524">
    <property type="term" value="F:ATP binding"/>
    <property type="evidence" value="ECO:0007669"/>
    <property type="project" value="UniProtKB-KW"/>
</dbReference>
<organism evidence="16 17">
    <name type="scientific">Candidatus Methylobacter titanis</name>
    <dbReference type="NCBI Taxonomy" id="3053457"/>
    <lineage>
        <taxon>Bacteria</taxon>
        <taxon>Pseudomonadati</taxon>
        <taxon>Pseudomonadota</taxon>
        <taxon>Gammaproteobacteria</taxon>
        <taxon>Methylococcales</taxon>
        <taxon>Methylococcaceae</taxon>
        <taxon>Methylobacter</taxon>
    </lineage>
</organism>
<dbReference type="Pfam" id="PF07495">
    <property type="entry name" value="Y_Y_Y"/>
    <property type="match status" value="1"/>
</dbReference>
<dbReference type="CDD" id="cd17546">
    <property type="entry name" value="REC_hyHK_CKI1_RcsC-like"/>
    <property type="match status" value="1"/>
</dbReference>
<evidence type="ECO:0000259" key="15">
    <source>
        <dbReference type="PROSITE" id="PS50887"/>
    </source>
</evidence>
<evidence type="ECO:0000256" key="11">
    <source>
        <dbReference type="ARBA" id="ARBA00068150"/>
    </source>
</evidence>
<name>A0AA43Q7H2_9GAMM</name>
<dbReference type="InterPro" id="IPR000160">
    <property type="entry name" value="GGDEF_dom"/>
</dbReference>
<dbReference type="Gene3D" id="1.10.287.130">
    <property type="match status" value="1"/>
</dbReference>
<dbReference type="InterPro" id="IPR036890">
    <property type="entry name" value="HATPase_C_sf"/>
</dbReference>
<evidence type="ECO:0000256" key="1">
    <source>
        <dbReference type="ARBA" id="ARBA00000085"/>
    </source>
</evidence>
<comment type="cofactor">
    <cofactor evidence="2">
        <name>Mg(2+)</name>
        <dbReference type="ChEBI" id="CHEBI:18420"/>
    </cofactor>
</comment>
<comment type="subunit">
    <text evidence="10">At low DSF concentrations, interacts with RpfF.</text>
</comment>
<keyword evidence="9" id="KW-0902">Two-component regulatory system</keyword>
<dbReference type="PROSITE" id="PS50110">
    <property type="entry name" value="RESPONSE_REGULATORY"/>
    <property type="match status" value="2"/>
</dbReference>
<dbReference type="EC" id="2.7.13.3" evidence="3"/>
<feature type="domain" description="GGDEF" evidence="15">
    <location>
        <begin position="1515"/>
        <end position="1648"/>
    </location>
</feature>
<keyword evidence="7" id="KW-0418">Kinase</keyword>
<dbReference type="InterPro" id="IPR004358">
    <property type="entry name" value="Sig_transdc_His_kin-like_C"/>
</dbReference>
<dbReference type="Gene3D" id="3.30.70.270">
    <property type="match status" value="1"/>
</dbReference>
<dbReference type="InterPro" id="IPR001789">
    <property type="entry name" value="Sig_transdc_resp-reg_receiver"/>
</dbReference>
<evidence type="ECO:0000259" key="14">
    <source>
        <dbReference type="PROSITE" id="PS50110"/>
    </source>
</evidence>
<evidence type="ECO:0000313" key="16">
    <source>
        <dbReference type="EMBL" id="MDI1230743.1"/>
    </source>
</evidence>
<dbReference type="InterPro" id="IPR011006">
    <property type="entry name" value="CheY-like_superfamily"/>
</dbReference>
<dbReference type="SUPFAM" id="SSF52172">
    <property type="entry name" value="CheY-like"/>
    <property type="match status" value="2"/>
</dbReference>
<evidence type="ECO:0000256" key="8">
    <source>
        <dbReference type="ARBA" id="ARBA00022840"/>
    </source>
</evidence>
<dbReference type="CDD" id="cd00146">
    <property type="entry name" value="PKD"/>
    <property type="match status" value="1"/>
</dbReference>
<dbReference type="PROSITE" id="PS50887">
    <property type="entry name" value="GGDEF"/>
    <property type="match status" value="1"/>
</dbReference>
<dbReference type="SMART" id="SM00387">
    <property type="entry name" value="HATPase_c"/>
    <property type="match status" value="1"/>
</dbReference>
<comment type="catalytic activity">
    <reaction evidence="1">
        <text>ATP + protein L-histidine = ADP + protein N-phospho-L-histidine.</text>
        <dbReference type="EC" id="2.7.13.3"/>
    </reaction>
</comment>
<dbReference type="InterPro" id="IPR011110">
    <property type="entry name" value="Reg_prop"/>
</dbReference>
<dbReference type="Pfam" id="PF00990">
    <property type="entry name" value="GGDEF"/>
    <property type="match status" value="1"/>
</dbReference>
<dbReference type="GO" id="GO:0000155">
    <property type="term" value="F:phosphorelay sensor kinase activity"/>
    <property type="evidence" value="ECO:0007669"/>
    <property type="project" value="InterPro"/>
</dbReference>
<dbReference type="SUPFAM" id="SSF55073">
    <property type="entry name" value="Nucleotide cyclase"/>
    <property type="match status" value="1"/>
</dbReference>
<dbReference type="Gene3D" id="3.30.565.10">
    <property type="entry name" value="Histidine kinase-like ATPase, C-terminal domain"/>
    <property type="match status" value="1"/>
</dbReference>
<reference evidence="16" key="1">
    <citation type="submission" date="2023-01" db="EMBL/GenBank/DDBJ databases">
        <title>Biogeochemical cycle of methane in antarctic sediments.</title>
        <authorList>
            <person name="Roldan D.M."/>
            <person name="Menes R.J."/>
        </authorList>
    </citation>
    <scope>NUCLEOTIDE SEQUENCE [LARGE SCALE GENOMIC DNA]</scope>
    <source>
        <strain evidence="16">K-2018 MAG008</strain>
    </source>
</reference>
<dbReference type="Gene3D" id="2.130.10.10">
    <property type="entry name" value="YVTN repeat-like/Quinoprotein amine dehydrogenase"/>
    <property type="match status" value="4"/>
</dbReference>
<dbReference type="NCBIfam" id="TIGR00254">
    <property type="entry name" value="GGDEF"/>
    <property type="match status" value="1"/>
</dbReference>
<dbReference type="Gene3D" id="2.60.40.10">
    <property type="entry name" value="Immunoglobulins"/>
    <property type="match status" value="1"/>
</dbReference>
<evidence type="ECO:0000256" key="9">
    <source>
        <dbReference type="ARBA" id="ARBA00023012"/>
    </source>
</evidence>
<dbReference type="InterPro" id="IPR003594">
    <property type="entry name" value="HATPase_dom"/>
</dbReference>
<keyword evidence="8" id="KW-0067">ATP-binding</keyword>
<keyword evidence="17" id="KW-1185">Reference proteome</keyword>
<dbReference type="Pfam" id="PF02518">
    <property type="entry name" value="HATPase_c"/>
    <property type="match status" value="1"/>
</dbReference>
<evidence type="ECO:0000313" key="17">
    <source>
        <dbReference type="Proteomes" id="UP001160519"/>
    </source>
</evidence>
<dbReference type="SMART" id="SM00388">
    <property type="entry name" value="HisKA"/>
    <property type="match status" value="1"/>
</dbReference>
<dbReference type="EMBL" id="JAQSDF010000013">
    <property type="protein sequence ID" value="MDI1230743.1"/>
    <property type="molecule type" value="Genomic_DNA"/>
</dbReference>
<dbReference type="FunFam" id="1.10.287.130:FF:000002">
    <property type="entry name" value="Two-component osmosensing histidine kinase"/>
    <property type="match status" value="1"/>
</dbReference>
<dbReference type="CDD" id="cd01949">
    <property type="entry name" value="GGDEF"/>
    <property type="match status" value="1"/>
</dbReference>
<gene>
    <name evidence="16" type="ORF">PSU93_06305</name>
</gene>
<dbReference type="Proteomes" id="UP001160519">
    <property type="component" value="Unassembled WGS sequence"/>
</dbReference>
<dbReference type="InterPro" id="IPR015943">
    <property type="entry name" value="WD40/YVTN_repeat-like_dom_sf"/>
</dbReference>
<dbReference type="SMART" id="SM00267">
    <property type="entry name" value="GGDEF"/>
    <property type="match status" value="1"/>
</dbReference>
<dbReference type="InterPro" id="IPR005467">
    <property type="entry name" value="His_kinase_dom"/>
</dbReference>
<dbReference type="SMART" id="SM00448">
    <property type="entry name" value="REC"/>
    <property type="match status" value="2"/>
</dbReference>
<dbReference type="PRINTS" id="PR00344">
    <property type="entry name" value="BCTRLSENSOR"/>
</dbReference>
<feature type="modified residue" description="4-aspartylphosphate" evidence="12">
    <location>
        <position position="1169"/>
    </location>
</feature>
<dbReference type="Pfam" id="PF00072">
    <property type="entry name" value="Response_reg"/>
    <property type="match status" value="2"/>
</dbReference>
<dbReference type="InterPro" id="IPR043128">
    <property type="entry name" value="Rev_trsase/Diguanyl_cyclase"/>
</dbReference>
<dbReference type="SUPFAM" id="SSF55874">
    <property type="entry name" value="ATPase domain of HSP90 chaperone/DNA topoisomerase II/histidine kinase"/>
    <property type="match status" value="1"/>
</dbReference>